<keyword evidence="1" id="KW-0472">Membrane</keyword>
<organism evidence="2 3">
    <name type="scientific">Popillia japonica</name>
    <name type="common">Japanese beetle</name>
    <dbReference type="NCBI Taxonomy" id="7064"/>
    <lineage>
        <taxon>Eukaryota</taxon>
        <taxon>Metazoa</taxon>
        <taxon>Ecdysozoa</taxon>
        <taxon>Arthropoda</taxon>
        <taxon>Hexapoda</taxon>
        <taxon>Insecta</taxon>
        <taxon>Pterygota</taxon>
        <taxon>Neoptera</taxon>
        <taxon>Endopterygota</taxon>
        <taxon>Coleoptera</taxon>
        <taxon>Polyphaga</taxon>
        <taxon>Scarabaeiformia</taxon>
        <taxon>Scarabaeidae</taxon>
        <taxon>Rutelinae</taxon>
        <taxon>Popillia</taxon>
    </lineage>
</organism>
<evidence type="ECO:0000313" key="3">
    <source>
        <dbReference type="Proteomes" id="UP001458880"/>
    </source>
</evidence>
<dbReference type="AlphaFoldDB" id="A0AAW1L8Z8"/>
<sequence>MAIVESYIHELDIVSIQRVVIYYAKNLFNVWKLAIFAGTTMGNVTATMDSTISNVYECPKVTHQRDCTLNIYQITFTIWSLLCILVNILFMFLLSARGLKEPLYFILLACVSVNKFVDTYYLIVDRVWRILNQIARCLT</sequence>
<comment type="caution">
    <text evidence="2">The sequence shown here is derived from an EMBL/GenBank/DDBJ whole genome shotgun (WGS) entry which is preliminary data.</text>
</comment>
<accession>A0AAW1L8Z8</accession>
<evidence type="ECO:0000313" key="2">
    <source>
        <dbReference type="EMBL" id="KAK9731293.1"/>
    </source>
</evidence>
<dbReference type="EMBL" id="JASPKY010000135">
    <property type="protein sequence ID" value="KAK9731293.1"/>
    <property type="molecule type" value="Genomic_DNA"/>
</dbReference>
<name>A0AAW1L8Z8_POPJA</name>
<keyword evidence="1" id="KW-0812">Transmembrane</keyword>
<proteinExistence type="predicted"/>
<protein>
    <submittedName>
        <fullName evidence="2">Uncharacterized protein</fullName>
    </submittedName>
</protein>
<evidence type="ECO:0000256" key="1">
    <source>
        <dbReference type="SAM" id="Phobius"/>
    </source>
</evidence>
<dbReference type="Proteomes" id="UP001458880">
    <property type="component" value="Unassembled WGS sequence"/>
</dbReference>
<gene>
    <name evidence="2" type="ORF">QE152_g13807</name>
</gene>
<keyword evidence="1" id="KW-1133">Transmembrane helix</keyword>
<feature type="transmembrane region" description="Helical" evidence="1">
    <location>
        <begin position="74"/>
        <end position="96"/>
    </location>
</feature>
<keyword evidence="3" id="KW-1185">Reference proteome</keyword>
<reference evidence="2 3" key="1">
    <citation type="journal article" date="2024" name="BMC Genomics">
        <title>De novo assembly and annotation of Popillia japonica's genome with initial clues to its potential as an invasive pest.</title>
        <authorList>
            <person name="Cucini C."/>
            <person name="Boschi S."/>
            <person name="Funari R."/>
            <person name="Cardaioli E."/>
            <person name="Iannotti N."/>
            <person name="Marturano G."/>
            <person name="Paoli F."/>
            <person name="Bruttini M."/>
            <person name="Carapelli A."/>
            <person name="Frati F."/>
            <person name="Nardi F."/>
        </authorList>
    </citation>
    <scope>NUCLEOTIDE SEQUENCE [LARGE SCALE GENOMIC DNA]</scope>
    <source>
        <strain evidence="2">DMR45628</strain>
    </source>
</reference>
<feature type="transmembrane region" description="Helical" evidence="1">
    <location>
        <begin position="102"/>
        <end position="123"/>
    </location>
</feature>